<dbReference type="Pfam" id="PF00849">
    <property type="entry name" value="PseudoU_synth_2"/>
    <property type="match status" value="1"/>
</dbReference>
<comment type="similarity">
    <text evidence="2 4">Belongs to the pseudouridine synthase RluA family.</text>
</comment>
<keyword evidence="4" id="KW-0413">Isomerase</keyword>
<dbReference type="Gene3D" id="3.30.2350.10">
    <property type="entry name" value="Pseudouridine synthase"/>
    <property type="match status" value="1"/>
</dbReference>
<reference evidence="7" key="1">
    <citation type="submission" date="2017-02" db="EMBL/GenBank/DDBJ databases">
        <authorList>
            <person name="Varghese N."/>
            <person name="Submissions S."/>
        </authorList>
    </citation>
    <scope>NUCLEOTIDE SEQUENCE [LARGE SCALE GENOMIC DNA]</scope>
    <source>
        <strain evidence="7">DSM 16521</strain>
    </source>
</reference>
<evidence type="ECO:0000256" key="3">
    <source>
        <dbReference type="PIRSR" id="PIRSR606225-1"/>
    </source>
</evidence>
<feature type="domain" description="Pseudouridine synthase RsuA/RluA-like" evidence="5">
    <location>
        <begin position="91"/>
        <end position="242"/>
    </location>
</feature>
<protein>
    <recommendedName>
        <fullName evidence="4">Pseudouridine synthase</fullName>
        <ecNumber evidence="4">5.4.99.-</ecNumber>
    </recommendedName>
</protein>
<evidence type="ECO:0000256" key="2">
    <source>
        <dbReference type="ARBA" id="ARBA00010876"/>
    </source>
</evidence>
<name>A0A1T4QPN6_9FIRM</name>
<sequence>MRKWLTYSVPPEQAGLTVETILRQQLQVSGRAIQRLTRRRGILLNGRAPFLGHTVKAGDELKVLLETAAPAPGLTPIHMALDILFEDEQCLALNKPAGIAVHPGGPHQGQKPTLAHGVAYYLQQKGLAPVAHPVHRLDRDTSGVVLFAKHSHAHHVLDQLLRSGKISRYYQAIVLGQPPAETGEISAPIGPHPHHPQLRAIIPAGQPALTRYRLLQTGKEWSLLELELVTGRTHQIRVHLSHLGCPILGDKYYGGPAAPLAPRPLLHCQRLVWPGQGISAPLPADFRNFLK</sequence>
<organism evidence="6 7">
    <name type="scientific">Carboxydocella sporoproducens DSM 16521</name>
    <dbReference type="NCBI Taxonomy" id="1121270"/>
    <lineage>
        <taxon>Bacteria</taxon>
        <taxon>Bacillati</taxon>
        <taxon>Bacillota</taxon>
        <taxon>Clostridia</taxon>
        <taxon>Eubacteriales</taxon>
        <taxon>Clostridiales Family XVI. Incertae Sedis</taxon>
        <taxon>Carboxydocella</taxon>
    </lineage>
</organism>
<dbReference type="SUPFAM" id="SSF55120">
    <property type="entry name" value="Pseudouridine synthase"/>
    <property type="match status" value="1"/>
</dbReference>
<dbReference type="CDD" id="cd02869">
    <property type="entry name" value="PseudoU_synth_RluA_like"/>
    <property type="match status" value="1"/>
</dbReference>
<evidence type="ECO:0000313" key="7">
    <source>
        <dbReference type="Proteomes" id="UP000189933"/>
    </source>
</evidence>
<evidence type="ECO:0000313" key="6">
    <source>
        <dbReference type="EMBL" id="SKA05654.1"/>
    </source>
</evidence>
<dbReference type="EMBL" id="FUXM01000020">
    <property type="protein sequence ID" value="SKA05654.1"/>
    <property type="molecule type" value="Genomic_DNA"/>
</dbReference>
<keyword evidence="7" id="KW-1185">Reference proteome</keyword>
<dbReference type="InterPro" id="IPR006224">
    <property type="entry name" value="PsdUridine_synth_RluA-like_CS"/>
</dbReference>
<dbReference type="InterPro" id="IPR006225">
    <property type="entry name" value="PsdUridine_synth_RluC/D"/>
</dbReference>
<dbReference type="RefSeq" id="WP_159071957.1">
    <property type="nucleotide sequence ID" value="NZ_FUXM01000020.1"/>
</dbReference>
<dbReference type="InterPro" id="IPR006145">
    <property type="entry name" value="PsdUridine_synth_RsuA/RluA"/>
</dbReference>
<dbReference type="PROSITE" id="PS01129">
    <property type="entry name" value="PSI_RLU"/>
    <property type="match status" value="1"/>
</dbReference>
<dbReference type="AlphaFoldDB" id="A0A1T4QPN6"/>
<feature type="active site" evidence="3">
    <location>
        <position position="138"/>
    </location>
</feature>
<dbReference type="GO" id="GO:0140098">
    <property type="term" value="F:catalytic activity, acting on RNA"/>
    <property type="evidence" value="ECO:0007669"/>
    <property type="project" value="UniProtKB-ARBA"/>
</dbReference>
<dbReference type="GO" id="GO:0000455">
    <property type="term" value="P:enzyme-directed rRNA pseudouridine synthesis"/>
    <property type="evidence" value="ECO:0007669"/>
    <property type="project" value="TreeGrafter"/>
</dbReference>
<gene>
    <name evidence="6" type="ORF">SAMN02745885_01748</name>
</gene>
<dbReference type="InterPro" id="IPR050188">
    <property type="entry name" value="RluA_PseudoU_synthase"/>
</dbReference>
<evidence type="ECO:0000256" key="4">
    <source>
        <dbReference type="RuleBase" id="RU362028"/>
    </source>
</evidence>
<dbReference type="NCBIfam" id="TIGR00005">
    <property type="entry name" value="rluA_subfam"/>
    <property type="match status" value="1"/>
</dbReference>
<dbReference type="Proteomes" id="UP000189933">
    <property type="component" value="Unassembled WGS sequence"/>
</dbReference>
<dbReference type="EC" id="5.4.99.-" evidence="4"/>
<comment type="function">
    <text evidence="4">Responsible for synthesis of pseudouridine from uracil.</text>
</comment>
<proteinExistence type="inferred from homology"/>
<dbReference type="PANTHER" id="PTHR21600:SF87">
    <property type="entry name" value="RNA PSEUDOURIDYLATE SYNTHASE DOMAIN-CONTAINING PROTEIN 1"/>
    <property type="match status" value="1"/>
</dbReference>
<evidence type="ECO:0000256" key="1">
    <source>
        <dbReference type="ARBA" id="ARBA00000073"/>
    </source>
</evidence>
<evidence type="ECO:0000259" key="5">
    <source>
        <dbReference type="Pfam" id="PF00849"/>
    </source>
</evidence>
<comment type="catalytic activity">
    <reaction evidence="1 4">
        <text>a uridine in RNA = a pseudouridine in RNA</text>
        <dbReference type="Rhea" id="RHEA:48348"/>
        <dbReference type="Rhea" id="RHEA-COMP:12068"/>
        <dbReference type="Rhea" id="RHEA-COMP:12069"/>
        <dbReference type="ChEBI" id="CHEBI:65314"/>
        <dbReference type="ChEBI" id="CHEBI:65315"/>
    </reaction>
</comment>
<dbReference type="GO" id="GO:0003723">
    <property type="term" value="F:RNA binding"/>
    <property type="evidence" value="ECO:0007669"/>
    <property type="project" value="InterPro"/>
</dbReference>
<dbReference type="InterPro" id="IPR020103">
    <property type="entry name" value="PsdUridine_synth_cat_dom_sf"/>
</dbReference>
<dbReference type="PANTHER" id="PTHR21600">
    <property type="entry name" value="MITOCHONDRIAL RNA PSEUDOURIDINE SYNTHASE"/>
    <property type="match status" value="1"/>
</dbReference>
<dbReference type="OrthoDB" id="9807829at2"/>
<accession>A0A1T4QPN6</accession>
<dbReference type="GO" id="GO:0009982">
    <property type="term" value="F:pseudouridine synthase activity"/>
    <property type="evidence" value="ECO:0007669"/>
    <property type="project" value="InterPro"/>
</dbReference>